<dbReference type="InterPro" id="IPR029071">
    <property type="entry name" value="Ubiquitin-like_domsf"/>
</dbReference>
<dbReference type="KEGG" id="bbes:BESB_049830"/>
<dbReference type="AlphaFoldDB" id="A0A2A9MKI3"/>
<dbReference type="Proteomes" id="UP000224006">
    <property type="component" value="Chromosome III"/>
</dbReference>
<evidence type="ECO:0000313" key="2">
    <source>
        <dbReference type="EMBL" id="PFH36791.1"/>
    </source>
</evidence>
<proteinExistence type="predicted"/>
<dbReference type="CDD" id="cd17039">
    <property type="entry name" value="Ubl_ubiquitin_like"/>
    <property type="match status" value="1"/>
</dbReference>
<dbReference type="EMBL" id="NWUJ01000003">
    <property type="protein sequence ID" value="PFH36791.1"/>
    <property type="molecule type" value="Genomic_DNA"/>
</dbReference>
<dbReference type="PROSITE" id="PS50053">
    <property type="entry name" value="UBIQUITIN_2"/>
    <property type="match status" value="1"/>
</dbReference>
<dbReference type="InterPro" id="IPR000626">
    <property type="entry name" value="Ubiquitin-like_dom"/>
</dbReference>
<reference evidence="2 3" key="1">
    <citation type="submission" date="2017-09" db="EMBL/GenBank/DDBJ databases">
        <title>Genome sequencing of Besnoitia besnoiti strain Bb-Ger1.</title>
        <authorList>
            <person name="Schares G."/>
            <person name="Venepally P."/>
            <person name="Lorenzi H.A."/>
        </authorList>
    </citation>
    <scope>NUCLEOTIDE SEQUENCE [LARGE SCALE GENOMIC DNA]</scope>
    <source>
        <strain evidence="2 3">Bb-Ger1</strain>
    </source>
</reference>
<protein>
    <recommendedName>
        <fullName evidence="1">Ubiquitin-like domain-containing protein</fullName>
    </recommendedName>
</protein>
<sequence>MKIDVRVIDLRDDKEHTAIVESWETVRTIKNLIEDSTGVPAAEQHYYLGDELIEDSMPADQLRLAAKAAGRLPPDDRDKRKVVEVTMFAGKGPVDFDDMVYQDVIKKLRTHEIIMKRINIRLHKDNDDEKYIFNVDASLLTVDNLKRDLIKCLGPSSFTGLTTDNILLYARQVQPGKPLEGLEIQECIGPRPALDVEVYPMHPEMTLLCKVKKWGLSTKEQFEVKVQDHLLLKDLKKLLVNRLQKSENPQVQQRNYTVENLKFKLNGKSINPARESRLRRRYGIPTDDLWLRAFNIKEGSHIVIPL</sequence>
<evidence type="ECO:0000259" key="1">
    <source>
        <dbReference type="PROSITE" id="PS50053"/>
    </source>
</evidence>
<dbReference type="VEuPathDB" id="ToxoDB:BESB_049830"/>
<dbReference type="GeneID" id="40309913"/>
<feature type="domain" description="Ubiquitin-like" evidence="1">
    <location>
        <begin position="1"/>
        <end position="64"/>
    </location>
</feature>
<accession>A0A2A9MKI3</accession>
<dbReference type="Gene3D" id="3.10.20.90">
    <property type="entry name" value="Phosphatidylinositol 3-kinase Catalytic Subunit, Chain A, domain 1"/>
    <property type="match status" value="1"/>
</dbReference>
<dbReference type="Pfam" id="PF00240">
    <property type="entry name" value="ubiquitin"/>
    <property type="match status" value="1"/>
</dbReference>
<gene>
    <name evidence="2" type="ORF">BESB_049830</name>
</gene>
<evidence type="ECO:0000313" key="3">
    <source>
        <dbReference type="Proteomes" id="UP000224006"/>
    </source>
</evidence>
<dbReference type="OrthoDB" id="345992at2759"/>
<dbReference type="SUPFAM" id="SSF54236">
    <property type="entry name" value="Ubiquitin-like"/>
    <property type="match status" value="1"/>
</dbReference>
<keyword evidence="3" id="KW-1185">Reference proteome</keyword>
<name>A0A2A9MKI3_BESBE</name>
<comment type="caution">
    <text evidence="2">The sequence shown here is derived from an EMBL/GenBank/DDBJ whole genome shotgun (WGS) entry which is preliminary data.</text>
</comment>
<dbReference type="RefSeq" id="XP_029220800.1">
    <property type="nucleotide sequence ID" value="XM_029363434.1"/>
</dbReference>
<organism evidence="2 3">
    <name type="scientific">Besnoitia besnoiti</name>
    <name type="common">Apicomplexan protozoan</name>
    <dbReference type="NCBI Taxonomy" id="94643"/>
    <lineage>
        <taxon>Eukaryota</taxon>
        <taxon>Sar</taxon>
        <taxon>Alveolata</taxon>
        <taxon>Apicomplexa</taxon>
        <taxon>Conoidasida</taxon>
        <taxon>Coccidia</taxon>
        <taxon>Eucoccidiorida</taxon>
        <taxon>Eimeriorina</taxon>
        <taxon>Sarcocystidae</taxon>
        <taxon>Besnoitia</taxon>
    </lineage>
</organism>